<sequence>MQDVAKISEKAVVKNLEEIVGDRGKRKLQMPPKSLVQKHTKSRVKRTNKCLQKNVKPDPCAHGKCQNKCSAHLGGEGQHLFDMYRALGNEGKKSFLLSCIKDKKKRVYTKQQHSRRSRTLTYHLPKEETKIKVCQQFILKTIDISQ</sequence>
<keyword evidence="2" id="KW-1185">Reference proteome</keyword>
<protein>
    <submittedName>
        <fullName evidence="1">Uncharacterized protein</fullName>
    </submittedName>
</protein>
<proteinExistence type="predicted"/>
<reference evidence="1 2" key="1">
    <citation type="submission" date="2023-02" db="EMBL/GenBank/DDBJ databases">
        <title>LHISI_Scaffold_Assembly.</title>
        <authorList>
            <person name="Stuart O.P."/>
            <person name="Cleave R."/>
            <person name="Magrath M.J.L."/>
            <person name="Mikheyev A.S."/>
        </authorList>
    </citation>
    <scope>NUCLEOTIDE SEQUENCE [LARGE SCALE GENOMIC DNA]</scope>
    <source>
        <strain evidence="1">Daus_M_001</strain>
        <tissue evidence="1">Leg muscle</tissue>
    </source>
</reference>
<accession>A0ABQ9I2X1</accession>
<dbReference type="Proteomes" id="UP001159363">
    <property type="component" value="Chromosome 3"/>
</dbReference>
<dbReference type="EMBL" id="JARBHB010000003">
    <property type="protein sequence ID" value="KAJ8890691.1"/>
    <property type="molecule type" value="Genomic_DNA"/>
</dbReference>
<evidence type="ECO:0000313" key="2">
    <source>
        <dbReference type="Proteomes" id="UP001159363"/>
    </source>
</evidence>
<organism evidence="1 2">
    <name type="scientific">Dryococelus australis</name>
    <dbReference type="NCBI Taxonomy" id="614101"/>
    <lineage>
        <taxon>Eukaryota</taxon>
        <taxon>Metazoa</taxon>
        <taxon>Ecdysozoa</taxon>
        <taxon>Arthropoda</taxon>
        <taxon>Hexapoda</taxon>
        <taxon>Insecta</taxon>
        <taxon>Pterygota</taxon>
        <taxon>Neoptera</taxon>
        <taxon>Polyneoptera</taxon>
        <taxon>Phasmatodea</taxon>
        <taxon>Verophasmatodea</taxon>
        <taxon>Anareolatae</taxon>
        <taxon>Phasmatidae</taxon>
        <taxon>Eurycanthinae</taxon>
        <taxon>Dryococelus</taxon>
    </lineage>
</organism>
<name>A0ABQ9I2X1_9NEOP</name>
<comment type="caution">
    <text evidence="1">The sequence shown here is derived from an EMBL/GenBank/DDBJ whole genome shotgun (WGS) entry which is preliminary data.</text>
</comment>
<gene>
    <name evidence="1" type="ORF">PR048_010200</name>
</gene>
<evidence type="ECO:0000313" key="1">
    <source>
        <dbReference type="EMBL" id="KAJ8890691.1"/>
    </source>
</evidence>